<gene>
    <name evidence="2" type="ORF">SNE40_023219</name>
</gene>
<keyword evidence="1" id="KW-0812">Transmembrane</keyword>
<evidence type="ECO:0000313" key="3">
    <source>
        <dbReference type="Proteomes" id="UP001347796"/>
    </source>
</evidence>
<keyword evidence="1" id="KW-0472">Membrane</keyword>
<evidence type="ECO:0000256" key="1">
    <source>
        <dbReference type="SAM" id="Phobius"/>
    </source>
</evidence>
<feature type="transmembrane region" description="Helical" evidence="1">
    <location>
        <begin position="45"/>
        <end position="71"/>
    </location>
</feature>
<organism evidence="2 3">
    <name type="scientific">Patella caerulea</name>
    <name type="common">Rayed Mediterranean limpet</name>
    <dbReference type="NCBI Taxonomy" id="87958"/>
    <lineage>
        <taxon>Eukaryota</taxon>
        <taxon>Metazoa</taxon>
        <taxon>Spiralia</taxon>
        <taxon>Lophotrochozoa</taxon>
        <taxon>Mollusca</taxon>
        <taxon>Gastropoda</taxon>
        <taxon>Patellogastropoda</taxon>
        <taxon>Patelloidea</taxon>
        <taxon>Patellidae</taxon>
        <taxon>Patella</taxon>
    </lineage>
</organism>
<accession>A0AAN8IWS0</accession>
<comment type="caution">
    <text evidence="2">The sequence shown here is derived from an EMBL/GenBank/DDBJ whole genome shotgun (WGS) entry which is preliminary data.</text>
</comment>
<dbReference type="EMBL" id="JAZGQO010000021">
    <property type="protein sequence ID" value="KAK6166562.1"/>
    <property type="molecule type" value="Genomic_DNA"/>
</dbReference>
<keyword evidence="3" id="KW-1185">Reference proteome</keyword>
<proteinExistence type="predicted"/>
<dbReference type="Proteomes" id="UP001347796">
    <property type="component" value="Unassembled WGS sequence"/>
</dbReference>
<keyword evidence="1" id="KW-1133">Transmembrane helix</keyword>
<protein>
    <submittedName>
        <fullName evidence="2">Uncharacterized protein</fullName>
    </submittedName>
</protein>
<evidence type="ECO:0000313" key="2">
    <source>
        <dbReference type="EMBL" id="KAK6166562.1"/>
    </source>
</evidence>
<dbReference type="AlphaFoldDB" id="A0AAN8IWS0"/>
<name>A0AAN8IWS0_PATCE</name>
<sequence length="90" mass="10587">MRISIDGDDNETMDDDDVIMIQSKPGDYVYFVADRRFYSTTDGDIYFKCLWFLESLIFMEVIMLYTGWYVLSLSKTYKVKIDSYGNGIDE</sequence>
<reference evidence="2 3" key="1">
    <citation type="submission" date="2024-01" db="EMBL/GenBank/DDBJ databases">
        <title>The genome of the rayed Mediterranean limpet Patella caerulea (Linnaeus, 1758).</title>
        <authorList>
            <person name="Anh-Thu Weber A."/>
            <person name="Halstead-Nussloch G."/>
        </authorList>
    </citation>
    <scope>NUCLEOTIDE SEQUENCE [LARGE SCALE GENOMIC DNA]</scope>
    <source>
        <strain evidence="2">AATW-2023a</strain>
        <tissue evidence="2">Whole specimen</tissue>
    </source>
</reference>